<dbReference type="AlphaFoldDB" id="A0A127FBI6"/>
<dbReference type="RefSeq" id="WP_066920142.1">
    <property type="nucleotide sequence ID" value="NZ_CP011971.1"/>
</dbReference>
<dbReference type="SUPFAM" id="SSF52206">
    <property type="entry name" value="Hypothetical protein MTH538"/>
    <property type="match status" value="1"/>
</dbReference>
<name>A0A127FBI6_STEDE</name>
<evidence type="ECO:0000313" key="3">
    <source>
        <dbReference type="Proteomes" id="UP000070250"/>
    </source>
</evidence>
<dbReference type="InterPro" id="IPR015032">
    <property type="entry name" value="ThsB__TIR-like_domain"/>
</dbReference>
<dbReference type="KEGG" id="sdf:ACG33_07805"/>
<feature type="domain" description="Thoeris protein ThsB TIR-like" evidence="1">
    <location>
        <begin position="13"/>
        <end position="102"/>
    </location>
</feature>
<protein>
    <recommendedName>
        <fullName evidence="1">Thoeris protein ThsB TIR-like domain-containing protein</fullName>
    </recommendedName>
</protein>
<evidence type="ECO:0000259" key="1">
    <source>
        <dbReference type="Pfam" id="PF08937"/>
    </source>
</evidence>
<gene>
    <name evidence="2" type="ORF">ACG33_07805</name>
</gene>
<dbReference type="Gene3D" id="3.40.50.9200">
    <property type="entry name" value="Hypothetical protein MTH538"/>
    <property type="match status" value="1"/>
</dbReference>
<dbReference type="EMBL" id="CP011971">
    <property type="protein sequence ID" value="AMN47001.1"/>
    <property type="molecule type" value="Genomic_DNA"/>
</dbReference>
<evidence type="ECO:0000313" key="2">
    <source>
        <dbReference type="EMBL" id="AMN47001.1"/>
    </source>
</evidence>
<dbReference type="Pfam" id="PF08937">
    <property type="entry name" value="ThsB_TIR"/>
    <property type="match status" value="1"/>
</dbReference>
<accession>A0A127FBI6</accession>
<dbReference type="Proteomes" id="UP000070250">
    <property type="component" value="Chromosome"/>
</dbReference>
<sequence length="153" mass="18030">MGSISQQDPVRVFVSHAFEASDDYHRVFEYLESSHNFYYRNCSDPESKAGADREAQKEELRKQINLAECIIIPSGQYERYRDWIDFQLNCAKGFNKRVIVLETFGVKQKLPVQLEALADEVIEWNEREIADAIRRQARHEDTARWDVIEFKLD</sequence>
<proteinExistence type="predicted"/>
<keyword evidence="3" id="KW-1185">Reference proteome</keyword>
<reference evidence="2 3" key="1">
    <citation type="submission" date="2015-06" db="EMBL/GenBank/DDBJ databases">
        <title>A Comprehensive Approach to Explore the Metabolic and Phylogenetic Diversity of Bacterial Steroid Degradation in the Environment: Testosterone as an Example.</title>
        <authorList>
            <person name="Yang F.-C."/>
            <person name="Chen Y.-L."/>
            <person name="Yu C.-P."/>
            <person name="Tang S.-L."/>
            <person name="Wang P.-H."/>
            <person name="Ismail W."/>
            <person name="Wang C.-H."/>
            <person name="Yang C.-Y."/>
            <person name="Chiang Y.-R."/>
        </authorList>
    </citation>
    <scope>NUCLEOTIDE SEQUENCE [LARGE SCALE GENOMIC DNA]</scope>
    <source>
        <strain evidence="2 3">DSM 18526</strain>
    </source>
</reference>
<dbReference type="InterPro" id="IPR036490">
    <property type="entry name" value="ThsB_TIR-like_sf"/>
</dbReference>
<organism evidence="2 3">
    <name type="scientific">Steroidobacter denitrificans</name>
    <dbReference type="NCBI Taxonomy" id="465721"/>
    <lineage>
        <taxon>Bacteria</taxon>
        <taxon>Pseudomonadati</taxon>
        <taxon>Pseudomonadota</taxon>
        <taxon>Gammaproteobacteria</taxon>
        <taxon>Steroidobacterales</taxon>
        <taxon>Steroidobacteraceae</taxon>
        <taxon>Steroidobacter</taxon>
    </lineage>
</organism>